<feature type="repeat" description="ANK" evidence="3">
    <location>
        <begin position="887"/>
        <end position="916"/>
    </location>
</feature>
<feature type="domain" description="Nephrocystin 3-like N-terminal" evidence="5">
    <location>
        <begin position="56"/>
        <end position="213"/>
    </location>
</feature>
<dbReference type="SMART" id="SM00248">
    <property type="entry name" value="ANK"/>
    <property type="match status" value="13"/>
</dbReference>
<organism evidence="6 7">
    <name type="scientific">Mycena chlorophos</name>
    <name type="common">Agaric fungus</name>
    <name type="synonym">Agaricus chlorophos</name>
    <dbReference type="NCBI Taxonomy" id="658473"/>
    <lineage>
        <taxon>Eukaryota</taxon>
        <taxon>Fungi</taxon>
        <taxon>Dikarya</taxon>
        <taxon>Basidiomycota</taxon>
        <taxon>Agaricomycotina</taxon>
        <taxon>Agaricomycetes</taxon>
        <taxon>Agaricomycetidae</taxon>
        <taxon>Agaricales</taxon>
        <taxon>Marasmiineae</taxon>
        <taxon>Mycenaceae</taxon>
        <taxon>Mycena</taxon>
    </lineage>
</organism>
<evidence type="ECO:0000259" key="5">
    <source>
        <dbReference type="Pfam" id="PF24883"/>
    </source>
</evidence>
<dbReference type="Proteomes" id="UP000815677">
    <property type="component" value="Unassembled WGS sequence"/>
</dbReference>
<dbReference type="Pfam" id="PF00023">
    <property type="entry name" value="Ank"/>
    <property type="match status" value="3"/>
</dbReference>
<dbReference type="SUPFAM" id="SSF48403">
    <property type="entry name" value="Ankyrin repeat"/>
    <property type="match status" value="2"/>
</dbReference>
<feature type="repeat" description="ANK" evidence="3">
    <location>
        <begin position="786"/>
        <end position="818"/>
    </location>
</feature>
<dbReference type="Pfam" id="PF12796">
    <property type="entry name" value="Ank_2"/>
    <property type="match status" value="3"/>
</dbReference>
<dbReference type="InterPro" id="IPR054471">
    <property type="entry name" value="GPIID_WHD"/>
</dbReference>
<name>A0ABQ0M6C7_MYCCL</name>
<evidence type="ECO:0000259" key="4">
    <source>
        <dbReference type="Pfam" id="PF22939"/>
    </source>
</evidence>
<protein>
    <submittedName>
        <fullName evidence="6">NACHT and ankyrin domain protein</fullName>
    </submittedName>
</protein>
<dbReference type="Gene3D" id="3.40.50.300">
    <property type="entry name" value="P-loop containing nucleotide triphosphate hydrolases"/>
    <property type="match status" value="1"/>
</dbReference>
<keyword evidence="7" id="KW-1185">Reference proteome</keyword>
<keyword evidence="1" id="KW-0677">Repeat</keyword>
<feature type="domain" description="GPI inositol-deacylase winged helix" evidence="4">
    <location>
        <begin position="322"/>
        <end position="402"/>
    </location>
</feature>
<feature type="repeat" description="ANK" evidence="3">
    <location>
        <begin position="690"/>
        <end position="719"/>
    </location>
</feature>
<feature type="repeat" description="ANK" evidence="3">
    <location>
        <begin position="654"/>
        <end position="686"/>
    </location>
</feature>
<dbReference type="Pfam" id="PF22939">
    <property type="entry name" value="WHD_GPIID"/>
    <property type="match status" value="1"/>
</dbReference>
<dbReference type="EMBL" id="DF849776">
    <property type="protein sequence ID" value="GAT58832.1"/>
    <property type="molecule type" value="Genomic_DNA"/>
</dbReference>
<dbReference type="PANTHER" id="PTHR24198:SF165">
    <property type="entry name" value="ANKYRIN REPEAT-CONTAINING PROTEIN-RELATED"/>
    <property type="match status" value="1"/>
</dbReference>
<evidence type="ECO:0000313" key="7">
    <source>
        <dbReference type="Proteomes" id="UP000815677"/>
    </source>
</evidence>
<dbReference type="InterPro" id="IPR002110">
    <property type="entry name" value="Ankyrin_rpt"/>
</dbReference>
<evidence type="ECO:0000256" key="1">
    <source>
        <dbReference type="ARBA" id="ARBA00022737"/>
    </source>
</evidence>
<dbReference type="PROSITE" id="PS50088">
    <property type="entry name" value="ANK_REPEAT"/>
    <property type="match status" value="10"/>
</dbReference>
<feature type="repeat" description="ANK" evidence="3">
    <location>
        <begin position="589"/>
        <end position="621"/>
    </location>
</feature>
<dbReference type="InterPro" id="IPR036770">
    <property type="entry name" value="Ankyrin_rpt-contain_sf"/>
</dbReference>
<dbReference type="InterPro" id="IPR027417">
    <property type="entry name" value="P-loop_NTPase"/>
</dbReference>
<evidence type="ECO:0000313" key="6">
    <source>
        <dbReference type="EMBL" id="GAT58832.1"/>
    </source>
</evidence>
<accession>A0ABQ0M6C7</accession>
<gene>
    <name evidence="6" type="ORF">MCHLO_15212</name>
</gene>
<reference evidence="6" key="1">
    <citation type="submission" date="2014-09" db="EMBL/GenBank/DDBJ databases">
        <title>Genome sequence of the luminous mushroom Mycena chlorophos for searching fungal bioluminescence genes.</title>
        <authorList>
            <person name="Tanaka Y."/>
            <person name="Kasuga D."/>
            <person name="Oba Y."/>
            <person name="Hase S."/>
            <person name="Sato K."/>
            <person name="Oba Y."/>
            <person name="Sakakibara Y."/>
        </authorList>
    </citation>
    <scope>NUCLEOTIDE SEQUENCE</scope>
</reference>
<feature type="repeat" description="ANK" evidence="3">
    <location>
        <begin position="557"/>
        <end position="589"/>
    </location>
</feature>
<feature type="repeat" description="ANK" evidence="3">
    <location>
        <begin position="851"/>
        <end position="883"/>
    </location>
</feature>
<dbReference type="Pfam" id="PF24883">
    <property type="entry name" value="NPHP3_N"/>
    <property type="match status" value="1"/>
</dbReference>
<sequence>MGGPGGTGQGPNVTIHTSSVNFSPAQNDDYHAILDFVSPINFLLRQQEINETRHKNTGTWLLEDPVFLEWKSGSTKLLWCTGIPGAGKTVLASLIIHTLNQQRDSQVGVACAYLNYKESTTQTLKNILGAIWQQLNLGHELQLARELYKKHSRDRTNITLDEILALLEDAAGHSSKVYIVLDALDEYSVEDKDQLIDMIIDIGTNVHLLVTSRPGLSPPEHITSSALKIHPPDQDIETYILTQINGHRRLRKFAQDQNLRNDIVQTITSKADGMFLFVKLQLKLLSSALTKQNVHQALQGLPADVEVLYAQTLEQIKTAEPQLQELALAAISWVAFTKRPLTVMELRAALAIPITQPFMPDENSMILLDDILEACRGLIIVNDTSQEKILRLVHYSAQQYIEKIQDQTFPDVQTGICKTLFTCLHWAEDSKDFESSRWTISIDSTLHPLLNYAQFFLAHMKGNQEHSLGTEFASVIPTLKRYPEWYIEPWCFQYLPKDLTTLWTAVAGNLLQLVSSLLENSVQDYEISKAMIVASRYGYHTMLETLYAAQSSVDIKDLNLALHQATVGGHKQMVKFLLSKGASMNASIGNETALEAAVAQKDQQMVHLLLQAGADPNLSEGSYRTTLPAAVMNKDQQMAQLLLQANADFNLIGDYGTALHTAVMRKDQQMVQLLQQAGADLNLVGGLYGTALQAAAIAQDEQMVQLLLQAGADPNLVGGNYGTALQAAVVKENQQVVQVLLQARADPNLIGGLYGTALQAAVIFENQEIVQLLLQANADLNLIGENEGPPLYTAIVEEDQSMAKLLLQAGADPNVIGKHETILYAAALKKDQEIVHLLLQAGADPNLVGRNCETALHAAAVENAQQIVQLLLQAGADLNLVGGLYGTPLQAASINKNQQLVRMLLQAGADPNVVGGYFKTALKAATIKEDQQIVQLLVQAGADSNVIAEEE</sequence>
<proteinExistence type="predicted"/>
<keyword evidence="2 3" id="KW-0040">ANK repeat</keyword>
<dbReference type="PANTHER" id="PTHR24198">
    <property type="entry name" value="ANKYRIN REPEAT AND PROTEIN KINASE DOMAIN-CONTAINING PROTEIN"/>
    <property type="match status" value="1"/>
</dbReference>
<dbReference type="PROSITE" id="PS50297">
    <property type="entry name" value="ANK_REP_REGION"/>
    <property type="match status" value="6"/>
</dbReference>
<dbReference type="InterPro" id="IPR056884">
    <property type="entry name" value="NPHP3-like_N"/>
</dbReference>
<evidence type="ECO:0000256" key="2">
    <source>
        <dbReference type="ARBA" id="ARBA00023043"/>
    </source>
</evidence>
<feature type="repeat" description="ANK" evidence="3">
    <location>
        <begin position="818"/>
        <end position="850"/>
    </location>
</feature>
<dbReference type="SUPFAM" id="SSF52540">
    <property type="entry name" value="P-loop containing nucleoside triphosphate hydrolases"/>
    <property type="match status" value="1"/>
</dbReference>
<dbReference type="Gene3D" id="1.25.40.20">
    <property type="entry name" value="Ankyrin repeat-containing domain"/>
    <property type="match status" value="2"/>
</dbReference>
<evidence type="ECO:0000256" key="3">
    <source>
        <dbReference type="PROSITE-ProRule" id="PRU00023"/>
    </source>
</evidence>
<feature type="repeat" description="ANK" evidence="3">
    <location>
        <begin position="917"/>
        <end position="949"/>
    </location>
</feature>
<feature type="repeat" description="ANK" evidence="3">
    <location>
        <begin position="756"/>
        <end position="785"/>
    </location>
</feature>